<dbReference type="Pfam" id="PF04389">
    <property type="entry name" value="Peptidase_M28"/>
    <property type="match status" value="1"/>
</dbReference>
<dbReference type="OrthoDB" id="10013407at2759"/>
<keyword evidence="4 9" id="KW-0645">Protease</keyword>
<dbReference type="FunFam" id="3.40.630.10:FF:000093">
    <property type="entry name" value="Peptide hydrolase"/>
    <property type="match status" value="1"/>
</dbReference>
<feature type="chain" id="PRO_5007362036" description="Peptide hydrolase" evidence="9">
    <location>
        <begin position="22"/>
        <end position="496"/>
    </location>
</feature>
<accession>G8YAU4</accession>
<comment type="similarity">
    <text evidence="2">Belongs to the peptidase M28 family. M28A subfamily.</text>
</comment>
<evidence type="ECO:0000256" key="1">
    <source>
        <dbReference type="ARBA" id="ARBA00001947"/>
    </source>
</evidence>
<keyword evidence="6 9" id="KW-0732">Signal</keyword>
<evidence type="ECO:0000313" key="14">
    <source>
        <dbReference type="Proteomes" id="UP000005222"/>
    </source>
</evidence>
<evidence type="ECO:0000313" key="12">
    <source>
        <dbReference type="EMBL" id="CCE83148.1"/>
    </source>
</evidence>
<dbReference type="InterPro" id="IPR041756">
    <property type="entry name" value="M28_SGAP-like"/>
</dbReference>
<dbReference type="InterPro" id="IPR046450">
    <property type="entry name" value="PA_dom_sf"/>
</dbReference>
<dbReference type="Pfam" id="PF02225">
    <property type="entry name" value="PA"/>
    <property type="match status" value="1"/>
</dbReference>
<evidence type="ECO:0000256" key="8">
    <source>
        <dbReference type="ARBA" id="ARBA00022833"/>
    </source>
</evidence>
<evidence type="ECO:0000256" key="9">
    <source>
        <dbReference type="RuleBase" id="RU361240"/>
    </source>
</evidence>
<dbReference type="GO" id="GO:0006508">
    <property type="term" value="P:proteolysis"/>
    <property type="evidence" value="ECO:0007669"/>
    <property type="project" value="UniProtKB-KW"/>
</dbReference>
<name>G8YAU4_PICSO</name>
<dbReference type="HOGENOM" id="CLU_024336_0_1_1"/>
<dbReference type="STRING" id="559304.G8YAU4"/>
<dbReference type="InParanoid" id="G8YAU4"/>
<dbReference type="SUPFAM" id="SSF52025">
    <property type="entry name" value="PA domain"/>
    <property type="match status" value="1"/>
</dbReference>
<dbReference type="EMBL" id="FO082049">
    <property type="protein sequence ID" value="CCE83148.1"/>
    <property type="molecule type" value="Genomic_DNA"/>
</dbReference>
<dbReference type="Gene3D" id="3.50.30.30">
    <property type="match status" value="1"/>
</dbReference>
<reference evidence="12" key="1">
    <citation type="submission" date="2011-10" db="EMBL/GenBank/DDBJ databases">
        <authorList>
            <person name="Genoscope - CEA"/>
        </authorList>
    </citation>
    <scope>NUCLEOTIDE SEQUENCE</scope>
</reference>
<dbReference type="Gene3D" id="3.40.630.10">
    <property type="entry name" value="Zn peptidases"/>
    <property type="match status" value="1"/>
</dbReference>
<dbReference type="GO" id="GO:0004177">
    <property type="term" value="F:aminopeptidase activity"/>
    <property type="evidence" value="ECO:0007669"/>
    <property type="project" value="UniProtKB-KW"/>
</dbReference>
<dbReference type="MEROPS" id="M28.001"/>
<dbReference type="GO" id="GO:0046872">
    <property type="term" value="F:metal ion binding"/>
    <property type="evidence" value="ECO:0007669"/>
    <property type="project" value="UniProtKB-KW"/>
</dbReference>
<keyword evidence="8 9" id="KW-0862">Zinc</keyword>
<dbReference type="CDD" id="cd03876">
    <property type="entry name" value="M28_SGAP_like"/>
    <property type="match status" value="1"/>
</dbReference>
<feature type="signal peptide" evidence="9">
    <location>
        <begin position="1"/>
        <end position="21"/>
    </location>
</feature>
<evidence type="ECO:0000313" key="13">
    <source>
        <dbReference type="EMBL" id="CCE84179.1"/>
    </source>
</evidence>
<dbReference type="AlphaFoldDB" id="G8YAU4"/>
<dbReference type="PANTHER" id="PTHR12147:SF17">
    <property type="entry name" value="AMINOPEPTIDASE Y"/>
    <property type="match status" value="1"/>
</dbReference>
<protein>
    <recommendedName>
        <fullName evidence="9">Peptide hydrolase</fullName>
        <ecNumber evidence="9">3.4.-.-</ecNumber>
    </recommendedName>
</protein>
<sequence>MTMGSLFLGLVFLCFLFLGDSHPIFFDDEPAPICGHDLEKAVREIDLSEGASELMNLAQSSVDEYKAPTRVIGSQGHDETLQYITSSLKKLSEYYDFYTQKFTAKYSKVFNYDLSINGCPMESASPFKYTPSIEATGKLKLAENEGCEIEDYPEDLEGYAALISRGGCSFAQKSKVAKTAGASLAIIYNTEDGPLKGTLHDPQFETCDLAASIGISKDDADKLFSLMESGTPHFEAYIDACVKEVPTTNIIAETKAGDHDNVVMLGAHSDSVSAGPGINDNGSGSITLLSLAKYLTKFKINNAVRLAWWSAEEEGLLGSNYYTDNLTEEENKKIRLFLDYDMLASPNYAFEVYDSDDATNPEGSSKIRDLFTSWYEKNGYSYKLIPFDGRSDYVGFIKNSIPAGGIATGAERKKTEEEQEIFGGTAGEPYDSCYHQLCDDLDNLNYEAWVVNTRLIAYSLGTYADSLDDFPERDITAISSTDSNPTFKYLGDRLLY</sequence>
<gene>
    <name evidence="12" type="primary">Piso0_003720</name>
    <name evidence="12" type="ORF">GNLVRS01_PISO0K01088g</name>
    <name evidence="13" type="ORF">GNLVRS01_PISO0L01089g</name>
</gene>
<comment type="cofactor">
    <cofactor evidence="1">
        <name>Zn(2+)</name>
        <dbReference type="ChEBI" id="CHEBI:29105"/>
    </cofactor>
</comment>
<dbReference type="eggNOG" id="KOG2195">
    <property type="taxonomic scope" value="Eukaryota"/>
</dbReference>
<evidence type="ECO:0000256" key="2">
    <source>
        <dbReference type="ARBA" id="ARBA00005957"/>
    </source>
</evidence>
<feature type="domain" description="Peptidase M28" evidence="11">
    <location>
        <begin position="249"/>
        <end position="458"/>
    </location>
</feature>
<organism evidence="12 14">
    <name type="scientific">Pichia sorbitophila (strain ATCC MYA-4447 / BCRC 22081 / CBS 7064 / NBRC 10061 / NRRL Y-12695)</name>
    <name type="common">Hybrid yeast</name>
    <dbReference type="NCBI Taxonomy" id="559304"/>
    <lineage>
        <taxon>Eukaryota</taxon>
        <taxon>Fungi</taxon>
        <taxon>Dikarya</taxon>
        <taxon>Ascomycota</taxon>
        <taxon>Saccharomycotina</taxon>
        <taxon>Pichiomycetes</taxon>
        <taxon>Debaryomycetaceae</taxon>
        <taxon>Millerozyma</taxon>
    </lineage>
</organism>
<dbReference type="InterPro" id="IPR045175">
    <property type="entry name" value="M28_fam"/>
</dbReference>
<keyword evidence="3" id="KW-0031">Aminopeptidase</keyword>
<proteinExistence type="inferred from homology"/>
<keyword evidence="7 9" id="KW-0378">Hydrolase</keyword>
<dbReference type="InterPro" id="IPR003137">
    <property type="entry name" value="PA_domain"/>
</dbReference>
<feature type="domain" description="PA" evidence="10">
    <location>
        <begin position="136"/>
        <end position="223"/>
    </location>
</feature>
<evidence type="ECO:0000256" key="4">
    <source>
        <dbReference type="ARBA" id="ARBA00022670"/>
    </source>
</evidence>
<keyword evidence="14" id="KW-1185">Reference proteome</keyword>
<evidence type="ECO:0000259" key="10">
    <source>
        <dbReference type="Pfam" id="PF02225"/>
    </source>
</evidence>
<dbReference type="InterPro" id="IPR007484">
    <property type="entry name" value="Peptidase_M28"/>
</dbReference>
<evidence type="ECO:0000256" key="6">
    <source>
        <dbReference type="ARBA" id="ARBA00022729"/>
    </source>
</evidence>
<keyword evidence="5 9" id="KW-0479">Metal-binding</keyword>
<evidence type="ECO:0000256" key="5">
    <source>
        <dbReference type="ARBA" id="ARBA00022723"/>
    </source>
</evidence>
<dbReference type="EC" id="3.4.-.-" evidence="9"/>
<evidence type="ECO:0000259" key="11">
    <source>
        <dbReference type="Pfam" id="PF04389"/>
    </source>
</evidence>
<dbReference type="PANTHER" id="PTHR12147">
    <property type="entry name" value="METALLOPEPTIDASE M28 FAMILY MEMBER"/>
    <property type="match status" value="1"/>
</dbReference>
<dbReference type="GO" id="GO:0008235">
    <property type="term" value="F:metalloexopeptidase activity"/>
    <property type="evidence" value="ECO:0007669"/>
    <property type="project" value="InterPro"/>
</dbReference>
<dbReference type="Proteomes" id="UP000005222">
    <property type="component" value="Chromosome L"/>
</dbReference>
<dbReference type="SUPFAM" id="SSF53187">
    <property type="entry name" value="Zn-dependent exopeptidases"/>
    <property type="match status" value="1"/>
</dbReference>
<dbReference type="EMBL" id="FO082048">
    <property type="protein sequence ID" value="CCE84179.1"/>
    <property type="molecule type" value="Genomic_DNA"/>
</dbReference>
<dbReference type="Proteomes" id="UP000005222">
    <property type="component" value="Chromosome K"/>
</dbReference>
<evidence type="ECO:0000256" key="3">
    <source>
        <dbReference type="ARBA" id="ARBA00022438"/>
    </source>
</evidence>
<dbReference type="FunCoup" id="G8YAU4">
    <property type="interactions" value="76"/>
</dbReference>
<reference evidence="14" key="2">
    <citation type="journal article" date="2012" name="G3 (Bethesda)">
        <title>Pichia sorbitophila, an interspecies yeast hybrid reveals early steps of genome resolution following polyploidization.</title>
        <authorList>
            <person name="Leh Louis V."/>
            <person name="Despons L."/>
            <person name="Friedrich A."/>
            <person name="Martin T."/>
            <person name="Durrens P."/>
            <person name="Casaregola S."/>
            <person name="Neuveglise C."/>
            <person name="Fairhead C."/>
            <person name="Marck C."/>
            <person name="Cruz J.A."/>
            <person name="Straub M.L."/>
            <person name="Kugler V."/>
            <person name="Sacerdot C."/>
            <person name="Uzunov Z."/>
            <person name="Thierry A."/>
            <person name="Weiss S."/>
            <person name="Bleykasten C."/>
            <person name="De Montigny J."/>
            <person name="Jacques N."/>
            <person name="Jung P."/>
            <person name="Lemaire M."/>
            <person name="Mallet S."/>
            <person name="Morel G."/>
            <person name="Richard G.F."/>
            <person name="Sarkar A."/>
            <person name="Savel G."/>
            <person name="Schacherer J."/>
            <person name="Seret M.L."/>
            <person name="Talla E."/>
            <person name="Samson G."/>
            <person name="Jubin C."/>
            <person name="Poulain J."/>
            <person name="Vacherie B."/>
            <person name="Barbe V."/>
            <person name="Pelletier E."/>
            <person name="Sherman D.J."/>
            <person name="Westhof E."/>
            <person name="Weissenbach J."/>
            <person name="Baret P.V."/>
            <person name="Wincker P."/>
            <person name="Gaillardin C."/>
            <person name="Dujon B."/>
            <person name="Souciet J.L."/>
        </authorList>
    </citation>
    <scope>NUCLEOTIDE SEQUENCE [LARGE SCALE GENOMIC DNA]</scope>
    <source>
        <strain evidence="14">ATCC MYA-4447 / BCRC 22081 / CBS 7064 / NBRC 10061 / NRRL Y-12695</strain>
    </source>
</reference>
<evidence type="ECO:0000256" key="7">
    <source>
        <dbReference type="ARBA" id="ARBA00022801"/>
    </source>
</evidence>